<evidence type="ECO:0000313" key="13">
    <source>
        <dbReference type="Proteomes" id="UP001652504"/>
    </source>
</evidence>
<dbReference type="Pfam" id="PF00358">
    <property type="entry name" value="PTS_EIIA_1"/>
    <property type="match status" value="1"/>
</dbReference>
<dbReference type="InterPro" id="IPR001127">
    <property type="entry name" value="PTS_EIIA_1_perm"/>
</dbReference>
<evidence type="ECO:0000256" key="2">
    <source>
        <dbReference type="ARBA" id="ARBA00022448"/>
    </source>
</evidence>
<dbReference type="InterPro" id="IPR011055">
    <property type="entry name" value="Dup_hybrid_motif"/>
</dbReference>
<evidence type="ECO:0000256" key="1">
    <source>
        <dbReference type="ARBA" id="ARBA00004496"/>
    </source>
</evidence>
<keyword evidence="4" id="KW-0808">Transferase</keyword>
<evidence type="ECO:0000256" key="4">
    <source>
        <dbReference type="ARBA" id="ARBA00022679"/>
    </source>
</evidence>
<protein>
    <recommendedName>
        <fullName evidence="7">PTS system glucose-specific EIIA component</fullName>
    </recommendedName>
    <alternativeName>
        <fullName evidence="10">EIIA-Glc</fullName>
    </alternativeName>
    <alternativeName>
        <fullName evidence="9">EIII-Glc</fullName>
    </alternativeName>
    <alternativeName>
        <fullName evidence="8">Glucose-specific phosphotransferase enzyme IIA component</fullName>
    </alternativeName>
</protein>
<evidence type="ECO:0000256" key="6">
    <source>
        <dbReference type="ARBA" id="ARBA00022777"/>
    </source>
</evidence>
<dbReference type="Gene3D" id="2.70.70.10">
    <property type="entry name" value="Glucose Permease (Domain IIA)"/>
    <property type="match status" value="1"/>
</dbReference>
<dbReference type="RefSeq" id="WP_263712452.1">
    <property type="nucleotide sequence ID" value="NZ_JAOWKX010000005.1"/>
</dbReference>
<dbReference type="SUPFAM" id="SSF51261">
    <property type="entry name" value="Duplicated hybrid motif"/>
    <property type="match status" value="1"/>
</dbReference>
<sequence length="166" mass="18476">MNQIKQLATPPKTNLRNVPIMSPISGRAIALDQHPSLIHKHQLLGDGVAILPSGYKCVAPFKSRVEERDPLSASIVLRSKIGLKVRIDMGVQIETLNRRGIRFNVNDSDIVSAGDTLFEFDMPVLKSELNQCIAAITILNGHKLSDIEKHLGYTRAYEDTLFTIKF</sequence>
<proteinExistence type="predicted"/>
<evidence type="ECO:0000256" key="9">
    <source>
        <dbReference type="ARBA" id="ARBA00042526"/>
    </source>
</evidence>
<dbReference type="PANTHER" id="PTHR45008:SF1">
    <property type="entry name" value="PTS SYSTEM GLUCOSE-SPECIFIC EIIA COMPONENT"/>
    <property type="match status" value="1"/>
</dbReference>
<evidence type="ECO:0000256" key="8">
    <source>
        <dbReference type="ARBA" id="ARBA00042296"/>
    </source>
</evidence>
<feature type="domain" description="PTS EIIA type-1" evidence="11">
    <location>
        <begin position="34"/>
        <end position="140"/>
    </location>
</feature>
<gene>
    <name evidence="12" type="ORF">OE749_10705</name>
</gene>
<accession>A0ABT3A902</accession>
<dbReference type="Proteomes" id="UP001652504">
    <property type="component" value="Unassembled WGS sequence"/>
</dbReference>
<dbReference type="PANTHER" id="PTHR45008">
    <property type="entry name" value="PTS SYSTEM GLUCOSE-SPECIFIC EIIA COMPONENT"/>
    <property type="match status" value="1"/>
</dbReference>
<evidence type="ECO:0000256" key="3">
    <source>
        <dbReference type="ARBA" id="ARBA00022597"/>
    </source>
</evidence>
<comment type="caution">
    <text evidence="12">The sequence shown here is derived from an EMBL/GenBank/DDBJ whole genome shotgun (WGS) entry which is preliminary data.</text>
</comment>
<dbReference type="EMBL" id="JAOWKX010000005">
    <property type="protein sequence ID" value="MCV2885161.1"/>
    <property type="molecule type" value="Genomic_DNA"/>
</dbReference>
<evidence type="ECO:0000256" key="7">
    <source>
        <dbReference type="ARBA" id="ARBA00039163"/>
    </source>
</evidence>
<organism evidence="12 13">
    <name type="scientific">Fluctibacter corallii</name>
    <dbReference type="NCBI Taxonomy" id="2984329"/>
    <lineage>
        <taxon>Bacteria</taxon>
        <taxon>Pseudomonadati</taxon>
        <taxon>Pseudomonadota</taxon>
        <taxon>Gammaproteobacteria</taxon>
        <taxon>Alteromonadales</taxon>
        <taxon>Alteromonadaceae</taxon>
        <taxon>Fluctibacter</taxon>
    </lineage>
</organism>
<evidence type="ECO:0000313" key="12">
    <source>
        <dbReference type="EMBL" id="MCV2885161.1"/>
    </source>
</evidence>
<reference evidence="12 13" key="1">
    <citation type="submission" date="2022-10" db="EMBL/GenBank/DDBJ databases">
        <title>Aestuariibacter sp. AA17 isolated from Montipora capitata coral fragment.</title>
        <authorList>
            <person name="Emsley S.A."/>
            <person name="Pfannmuller K.M."/>
            <person name="Loughran R.M."/>
            <person name="Shlafstein M."/>
            <person name="Papke E."/>
            <person name="Saw J.H."/>
            <person name="Ushijima B."/>
            <person name="Videau P."/>
        </authorList>
    </citation>
    <scope>NUCLEOTIDE SEQUENCE [LARGE SCALE GENOMIC DNA]</scope>
    <source>
        <strain evidence="12 13">AA17</strain>
    </source>
</reference>
<evidence type="ECO:0000256" key="10">
    <source>
        <dbReference type="ARBA" id="ARBA00042873"/>
    </source>
</evidence>
<keyword evidence="2" id="KW-0813">Transport</keyword>
<keyword evidence="3 12" id="KW-0762">Sugar transport</keyword>
<keyword evidence="6" id="KW-0418">Kinase</keyword>
<keyword evidence="5" id="KW-0598">Phosphotransferase system</keyword>
<name>A0ABT3A902_9ALTE</name>
<evidence type="ECO:0000256" key="5">
    <source>
        <dbReference type="ARBA" id="ARBA00022683"/>
    </source>
</evidence>
<comment type="subcellular location">
    <subcellularLocation>
        <location evidence="1">Cytoplasm</location>
    </subcellularLocation>
</comment>
<evidence type="ECO:0000259" key="11">
    <source>
        <dbReference type="PROSITE" id="PS51093"/>
    </source>
</evidence>
<dbReference type="PROSITE" id="PS51093">
    <property type="entry name" value="PTS_EIIA_TYPE_1"/>
    <property type="match status" value="1"/>
</dbReference>
<keyword evidence="13" id="KW-1185">Reference proteome</keyword>
<dbReference type="InterPro" id="IPR050890">
    <property type="entry name" value="PTS_EIIA_component"/>
</dbReference>